<evidence type="ECO:0000256" key="9">
    <source>
        <dbReference type="SAM" id="Phobius"/>
    </source>
</evidence>
<accession>A0ABV9MZ06</accession>
<evidence type="ECO:0000256" key="7">
    <source>
        <dbReference type="ARBA" id="ARBA00023224"/>
    </source>
</evidence>
<sequence>MKKKQKSIGLSVALILILTAFIPIVAMLISSISITSDLLVDRNKVIQKSGSETVLEVKESVFFAAENRIDGLLTLPAFTPNFNLEQIEKEITTAALGDTTALAITFGLDDGTAVGNEELPEGYDPTTRPWYQLAMEHKGEFIRTAPYQDASTNQFVNTVAKAVQDAKGNWGVLAIDIDYGNVDDVIQHLSIGRTGSIYLISDTGLIISASDENFVGQDFSQHPNFSQIQAANDDTGFIEVKDKETEGFYFDKGGKDSTTWVLVNIGANEYQTEIRSLILSSVFVALVMLVLAILISIAMVILIREIINVLTKQFEKISQGTLEPVTRLDKNETKRFSIKGWSQRFVYADENGNEINRLVTAYNGMIHAMGALIHRVQGESNHVATMSDSLLELSKQTNAATEEVAETITGIAEVTGSQAQETEASVNQVQQLSDVVNELLDNVSNMSEQSKESLGINQQSMEIMDQVSSNWQNELNQMGDLMNNMNGMHTNIQDINKIINVINDISYQTNLLALNASIEAARAGESGKGFAVVAQEIRQLAEQSKASTQEIENIISKIQNQSSQMVQQTSDSLSGGQKQSALIDQAISSSNEVFTRNNELIHGVSDIQQATNRIVSIQNVVLENLENISASTEENAAGTQEVSANAEEVLATMEEFIGHVSELRTISDGLKDLTDQFNVQL</sequence>
<evidence type="ECO:0000256" key="4">
    <source>
        <dbReference type="ARBA" id="ARBA00022692"/>
    </source>
</evidence>
<keyword evidence="6 9" id="KW-0472">Membrane</keyword>
<keyword evidence="12" id="KW-1185">Reference proteome</keyword>
<dbReference type="PANTHER" id="PTHR32089:SF114">
    <property type="entry name" value="METHYL-ACCEPTING CHEMOTAXIS PROTEIN MCPB"/>
    <property type="match status" value="1"/>
</dbReference>
<reference evidence="12" key="1">
    <citation type="journal article" date="2019" name="Int. J. Syst. Evol. Microbiol.">
        <title>The Global Catalogue of Microorganisms (GCM) 10K type strain sequencing project: providing services to taxonomists for standard genome sequencing and annotation.</title>
        <authorList>
            <consortium name="The Broad Institute Genomics Platform"/>
            <consortium name="The Broad Institute Genome Sequencing Center for Infectious Disease"/>
            <person name="Wu L."/>
            <person name="Ma J."/>
        </authorList>
    </citation>
    <scope>NUCLEOTIDE SEQUENCE [LARGE SCALE GENOMIC DNA]</scope>
    <source>
        <strain evidence="12">CGMCC 1.19032</strain>
    </source>
</reference>
<feature type="transmembrane region" description="Helical" evidence="9">
    <location>
        <begin position="277"/>
        <end position="303"/>
    </location>
</feature>
<evidence type="ECO:0000256" key="2">
    <source>
        <dbReference type="ARBA" id="ARBA00022475"/>
    </source>
</evidence>
<dbReference type="PROSITE" id="PS50111">
    <property type="entry name" value="CHEMOTAXIS_TRANSDUC_2"/>
    <property type="match status" value="1"/>
</dbReference>
<dbReference type="Gene3D" id="6.10.340.10">
    <property type="match status" value="1"/>
</dbReference>
<dbReference type="RefSeq" id="WP_204652833.1">
    <property type="nucleotide sequence ID" value="NZ_JAFBFD010000002.1"/>
</dbReference>
<keyword evidence="3" id="KW-0145">Chemotaxis</keyword>
<evidence type="ECO:0000256" key="1">
    <source>
        <dbReference type="ARBA" id="ARBA00004651"/>
    </source>
</evidence>
<evidence type="ECO:0000313" key="11">
    <source>
        <dbReference type="EMBL" id="MFC4719888.1"/>
    </source>
</evidence>
<evidence type="ECO:0000256" key="6">
    <source>
        <dbReference type="ARBA" id="ARBA00023136"/>
    </source>
</evidence>
<feature type="transmembrane region" description="Helical" evidence="9">
    <location>
        <begin position="12"/>
        <end position="34"/>
    </location>
</feature>
<feature type="domain" description="Methyl-accepting transducer" evidence="10">
    <location>
        <begin position="393"/>
        <end position="650"/>
    </location>
</feature>
<proteinExistence type="predicted"/>
<organism evidence="11 12">
    <name type="scientific">Enterococcus lemanii</name>
    <dbReference type="NCBI Taxonomy" id="1159752"/>
    <lineage>
        <taxon>Bacteria</taxon>
        <taxon>Bacillati</taxon>
        <taxon>Bacillota</taxon>
        <taxon>Bacilli</taxon>
        <taxon>Lactobacillales</taxon>
        <taxon>Enterococcaceae</taxon>
        <taxon>Enterococcus</taxon>
    </lineage>
</organism>
<evidence type="ECO:0000256" key="5">
    <source>
        <dbReference type="ARBA" id="ARBA00022989"/>
    </source>
</evidence>
<dbReference type="CDD" id="cd18773">
    <property type="entry name" value="PDC1_HK_sensor"/>
    <property type="match status" value="1"/>
</dbReference>
<comment type="caution">
    <text evidence="11">The sequence shown here is derived from an EMBL/GenBank/DDBJ whole genome shotgun (WGS) entry which is preliminary data.</text>
</comment>
<evidence type="ECO:0000259" key="10">
    <source>
        <dbReference type="PROSITE" id="PS50111"/>
    </source>
</evidence>
<evidence type="ECO:0000256" key="8">
    <source>
        <dbReference type="PROSITE-ProRule" id="PRU00284"/>
    </source>
</evidence>
<name>A0ABV9MZ06_9ENTE</name>
<dbReference type="Proteomes" id="UP001595969">
    <property type="component" value="Unassembled WGS sequence"/>
</dbReference>
<keyword evidence="4 9" id="KW-0812">Transmembrane</keyword>
<dbReference type="PANTHER" id="PTHR32089">
    <property type="entry name" value="METHYL-ACCEPTING CHEMOTAXIS PROTEIN MCPB"/>
    <property type="match status" value="1"/>
</dbReference>
<keyword evidence="2" id="KW-1003">Cell membrane</keyword>
<protein>
    <submittedName>
        <fullName evidence="11">Methyl-accepting chemotaxis protein</fullName>
    </submittedName>
</protein>
<dbReference type="SUPFAM" id="SSF58104">
    <property type="entry name" value="Methyl-accepting chemotaxis protein (MCP) signaling domain"/>
    <property type="match status" value="1"/>
</dbReference>
<dbReference type="Gene3D" id="3.30.450.20">
    <property type="entry name" value="PAS domain"/>
    <property type="match status" value="2"/>
</dbReference>
<dbReference type="Pfam" id="PF02743">
    <property type="entry name" value="dCache_1"/>
    <property type="match status" value="1"/>
</dbReference>
<dbReference type="InterPro" id="IPR029151">
    <property type="entry name" value="Sensor-like_sf"/>
</dbReference>
<dbReference type="SMART" id="SM00283">
    <property type="entry name" value="MA"/>
    <property type="match status" value="1"/>
</dbReference>
<dbReference type="EMBL" id="JBHSGS010000049">
    <property type="protein sequence ID" value="MFC4719888.1"/>
    <property type="molecule type" value="Genomic_DNA"/>
</dbReference>
<dbReference type="SUPFAM" id="SSF103190">
    <property type="entry name" value="Sensory domain-like"/>
    <property type="match status" value="1"/>
</dbReference>
<dbReference type="InterPro" id="IPR033479">
    <property type="entry name" value="dCache_1"/>
</dbReference>
<keyword evidence="7 8" id="KW-0807">Transducer</keyword>
<evidence type="ECO:0000256" key="3">
    <source>
        <dbReference type="ARBA" id="ARBA00022500"/>
    </source>
</evidence>
<comment type="subcellular location">
    <subcellularLocation>
        <location evidence="1">Cell membrane</location>
        <topology evidence="1">Multi-pass membrane protein</topology>
    </subcellularLocation>
</comment>
<evidence type="ECO:0000313" key="12">
    <source>
        <dbReference type="Proteomes" id="UP001595969"/>
    </source>
</evidence>
<dbReference type="Pfam" id="PF00015">
    <property type="entry name" value="MCPsignal"/>
    <property type="match status" value="1"/>
</dbReference>
<gene>
    <name evidence="11" type="ORF">ACFO5I_09130</name>
</gene>
<dbReference type="Gene3D" id="1.10.287.950">
    <property type="entry name" value="Methyl-accepting chemotaxis protein"/>
    <property type="match status" value="1"/>
</dbReference>
<keyword evidence="5 9" id="KW-1133">Transmembrane helix</keyword>
<dbReference type="InterPro" id="IPR004089">
    <property type="entry name" value="MCPsignal_dom"/>
</dbReference>